<organism evidence="4 5">
    <name type="scientific">Euplotes crassus</name>
    <dbReference type="NCBI Taxonomy" id="5936"/>
    <lineage>
        <taxon>Eukaryota</taxon>
        <taxon>Sar</taxon>
        <taxon>Alveolata</taxon>
        <taxon>Ciliophora</taxon>
        <taxon>Intramacronucleata</taxon>
        <taxon>Spirotrichea</taxon>
        <taxon>Hypotrichia</taxon>
        <taxon>Euplotida</taxon>
        <taxon>Euplotidae</taxon>
        <taxon>Moneuplotes</taxon>
    </lineage>
</organism>
<comment type="caution">
    <text evidence="4">The sequence shown here is derived from an EMBL/GenBank/DDBJ whole genome shotgun (WGS) entry which is preliminary data.</text>
</comment>
<keyword evidence="2" id="KW-0677">Repeat</keyword>
<name>A0AAD1Y599_EUPCR</name>
<dbReference type="InterPro" id="IPR050630">
    <property type="entry name" value="WD_repeat_EMAP"/>
</dbReference>
<protein>
    <recommendedName>
        <fullName evidence="3">EML-like second beta-propeller domain-containing protein</fullName>
    </recommendedName>
</protein>
<evidence type="ECO:0000313" key="4">
    <source>
        <dbReference type="EMBL" id="CAI2385065.1"/>
    </source>
</evidence>
<dbReference type="InterPro" id="IPR011047">
    <property type="entry name" value="Quinoprotein_ADH-like_sf"/>
</dbReference>
<gene>
    <name evidence="4" type="ORF">ECRASSUSDP1_LOCUS26607</name>
</gene>
<dbReference type="Pfam" id="PF23414">
    <property type="entry name" value="Beta-prop_EML_2"/>
    <property type="match status" value="1"/>
</dbReference>
<dbReference type="InterPro" id="IPR055442">
    <property type="entry name" value="Beta-prop_EML-like_2nd"/>
</dbReference>
<keyword evidence="5" id="KW-1185">Reference proteome</keyword>
<dbReference type="PANTHER" id="PTHR13720">
    <property type="entry name" value="WD-40 REPEAT PROTEIN"/>
    <property type="match status" value="1"/>
</dbReference>
<dbReference type="InterPro" id="IPR001680">
    <property type="entry name" value="WD40_rpt"/>
</dbReference>
<evidence type="ECO:0000259" key="3">
    <source>
        <dbReference type="Pfam" id="PF23414"/>
    </source>
</evidence>
<dbReference type="EMBL" id="CAMPGE010027435">
    <property type="protein sequence ID" value="CAI2385065.1"/>
    <property type="molecule type" value="Genomic_DNA"/>
</dbReference>
<evidence type="ECO:0000256" key="1">
    <source>
        <dbReference type="ARBA" id="ARBA00022574"/>
    </source>
</evidence>
<sequence>MRLRRLKKAFRSCRGDCRKRREERLRMKIILRYRGSSISCLKVWICMMVMSLLLFLCGIPSEYLLRSACLNKHTPANMYEIDYVYGGKMNDKNMEINYKGNIVYTAGCLGIVLNPEKNKQKIFGGEMIDPSHAMIGKDVSCHTDEIHCVTLCPQRRLAATGQFGLKPWVMMWDTVKCKLLKKIRLKQGCKGIVSMCFSPSKPYKLAILDGSSQYTVWIYDIDPKHEEPISQIDTGSKEKYDIEWGLKEFELDEDQKLAETSLKCWRRNAGKEKTVEEEEKEQKDRIMNVIAVTGNDSAKFITFRITDIDDPEINYGVTLRKHIYDYTCCGINELGVAYTGTIDGVVLKWDVRTGGPNYSGLYEIMIESRTHTREITTLKCVEEYIITASLDGRIIILDSDLSKKKEIKTSRVLMALDYHFDKLVYTTKDGEIAYYNLAVKDFEKNDIKAVLGMVPKKKPFGPITVMNSHFSNEECGLVLNNNLAYTSGDDNLLIEIDYIEHQILGVYQTRPDKKRRRPIVAKNALLNAALNSIIPEKVEADHFECDLAFNDALGHLAVTHKGGKIVVKPVEDLNEVAFIKDDPKDSCECLEYSPDLKYLAVACYDCNIYIYKCEDKEYKLHKTLEKNPGGVFALDWELGGDYIRANCTNDEIVYWLVDSAKQIYDYKKIRDLNWDSHNCKLTWETKAVFPYGHKEDYINCCCTDRDKEVIATGDDDAFIRIHSMCCLKAHAAEMSVECSKYIESQDPPCRKNKEFIHKYRAHAGYIGRVCFDHDGTYLFSLGGNDKTLIQWKSVRS</sequence>
<dbReference type="AlphaFoldDB" id="A0AAD1Y599"/>
<accession>A0AAD1Y599</accession>
<keyword evidence="1" id="KW-0853">WD repeat</keyword>
<dbReference type="SUPFAM" id="SSF50998">
    <property type="entry name" value="Quinoprotein alcohol dehydrogenase-like"/>
    <property type="match status" value="1"/>
</dbReference>
<dbReference type="Gene3D" id="2.130.10.10">
    <property type="entry name" value="YVTN repeat-like/Quinoprotein amine dehydrogenase"/>
    <property type="match status" value="2"/>
</dbReference>
<reference evidence="4" key="1">
    <citation type="submission" date="2023-07" db="EMBL/GenBank/DDBJ databases">
        <authorList>
            <consortium name="AG Swart"/>
            <person name="Singh M."/>
            <person name="Singh A."/>
            <person name="Seah K."/>
            <person name="Emmerich C."/>
        </authorList>
    </citation>
    <scope>NUCLEOTIDE SEQUENCE</scope>
    <source>
        <strain evidence="4">DP1</strain>
    </source>
</reference>
<proteinExistence type="predicted"/>
<evidence type="ECO:0000256" key="2">
    <source>
        <dbReference type="ARBA" id="ARBA00022737"/>
    </source>
</evidence>
<feature type="domain" description="EML-like second beta-propeller" evidence="3">
    <location>
        <begin position="548"/>
        <end position="792"/>
    </location>
</feature>
<dbReference type="Proteomes" id="UP001295684">
    <property type="component" value="Unassembled WGS sequence"/>
</dbReference>
<dbReference type="InterPro" id="IPR036322">
    <property type="entry name" value="WD40_repeat_dom_sf"/>
</dbReference>
<dbReference type="PANTHER" id="PTHR13720:SF33">
    <property type="entry name" value="HELP DOMAIN-CONTAINING PROTEIN"/>
    <property type="match status" value="1"/>
</dbReference>
<evidence type="ECO:0000313" key="5">
    <source>
        <dbReference type="Proteomes" id="UP001295684"/>
    </source>
</evidence>
<dbReference type="SUPFAM" id="SSF50978">
    <property type="entry name" value="WD40 repeat-like"/>
    <property type="match status" value="1"/>
</dbReference>
<dbReference type="InterPro" id="IPR015943">
    <property type="entry name" value="WD40/YVTN_repeat-like_dom_sf"/>
</dbReference>
<dbReference type="SMART" id="SM00320">
    <property type="entry name" value="WD40"/>
    <property type="match status" value="7"/>
</dbReference>